<evidence type="ECO:0000313" key="5">
    <source>
        <dbReference type="Proteomes" id="UP000029121"/>
    </source>
</evidence>
<dbReference type="GO" id="GO:0003723">
    <property type="term" value="F:RNA binding"/>
    <property type="evidence" value="ECO:0007669"/>
    <property type="project" value="UniProtKB-UniRule"/>
</dbReference>
<feature type="domain" description="RRM" evidence="3">
    <location>
        <begin position="19"/>
        <end position="96"/>
    </location>
</feature>
<dbReference type="SMART" id="SM00360">
    <property type="entry name" value="RRM"/>
    <property type="match status" value="1"/>
</dbReference>
<dbReference type="SUPFAM" id="SSF54928">
    <property type="entry name" value="RNA-binding domain, RBD"/>
    <property type="match status" value="1"/>
</dbReference>
<protein>
    <recommendedName>
        <fullName evidence="3">RRM domain-containing protein</fullName>
    </recommendedName>
</protein>
<proteinExistence type="predicted"/>
<feature type="non-terminal residue" evidence="4">
    <location>
        <position position="1"/>
    </location>
</feature>
<keyword evidence="5" id="KW-1185">Reference proteome</keyword>
<accession>R0HDN2</accession>
<dbReference type="OrthoDB" id="439808at2759"/>
<dbReference type="InterPro" id="IPR000504">
    <property type="entry name" value="RRM_dom"/>
</dbReference>
<dbReference type="Proteomes" id="UP000029121">
    <property type="component" value="Unassembled WGS sequence"/>
</dbReference>
<dbReference type="AlphaFoldDB" id="R0HDN2"/>
<dbReference type="EMBL" id="KB870810">
    <property type="protein sequence ID" value="EOA23145.1"/>
    <property type="molecule type" value="Genomic_DNA"/>
</dbReference>
<dbReference type="InterPro" id="IPR035979">
    <property type="entry name" value="RBD_domain_sf"/>
</dbReference>
<name>R0HDN2_9BRAS</name>
<keyword evidence="1 2" id="KW-0694">RNA-binding</keyword>
<dbReference type="PANTHER" id="PTHR11176:SF47">
    <property type="entry name" value="(RAPE) HYPOTHETICAL PROTEIN"/>
    <property type="match status" value="1"/>
</dbReference>
<evidence type="ECO:0000259" key="3">
    <source>
        <dbReference type="PROSITE" id="PS50102"/>
    </source>
</evidence>
<dbReference type="InterPro" id="IPR012677">
    <property type="entry name" value="Nucleotide-bd_a/b_plait_sf"/>
</dbReference>
<evidence type="ECO:0000256" key="1">
    <source>
        <dbReference type="ARBA" id="ARBA00022884"/>
    </source>
</evidence>
<dbReference type="eggNOG" id="KOG0149">
    <property type="taxonomic scope" value="Eukaryota"/>
</dbReference>
<evidence type="ECO:0000256" key="2">
    <source>
        <dbReference type="PROSITE-ProRule" id="PRU00176"/>
    </source>
</evidence>
<sequence>FDRDMAQDDGNQNFDTKYTKIYVGGLPWRTRTDGLRTYFRQFGEIIHANVVCNRYTGRSEGYGFVTFRHAESATRACQNPNPIVEGREAKCQLAYFGARVYNNQNVDQQLQVATYVPNWDQFAPRYHTHGYVPYGCWTHHNPYYWNWNWNQPDF</sequence>
<dbReference type="PROSITE" id="PS50102">
    <property type="entry name" value="RRM"/>
    <property type="match status" value="1"/>
</dbReference>
<dbReference type="PANTHER" id="PTHR11176">
    <property type="entry name" value="BOULE-RELATED"/>
    <property type="match status" value="1"/>
</dbReference>
<dbReference type="Pfam" id="PF00076">
    <property type="entry name" value="RRM_1"/>
    <property type="match status" value="1"/>
</dbReference>
<dbReference type="Gene3D" id="3.30.70.330">
    <property type="match status" value="1"/>
</dbReference>
<reference evidence="5" key="1">
    <citation type="journal article" date="2013" name="Nat. Genet.">
        <title>The Capsella rubella genome and the genomic consequences of rapid mating system evolution.</title>
        <authorList>
            <person name="Slotte T."/>
            <person name="Hazzouri K.M."/>
            <person name="Agren J.A."/>
            <person name="Koenig D."/>
            <person name="Maumus F."/>
            <person name="Guo Y.L."/>
            <person name="Steige K."/>
            <person name="Platts A.E."/>
            <person name="Escobar J.S."/>
            <person name="Newman L.K."/>
            <person name="Wang W."/>
            <person name="Mandakova T."/>
            <person name="Vello E."/>
            <person name="Smith L.M."/>
            <person name="Henz S.R."/>
            <person name="Steffen J."/>
            <person name="Takuno S."/>
            <person name="Brandvain Y."/>
            <person name="Coop G."/>
            <person name="Andolfatto P."/>
            <person name="Hu T.T."/>
            <person name="Blanchette M."/>
            <person name="Clark R.M."/>
            <person name="Quesneville H."/>
            <person name="Nordborg M."/>
            <person name="Gaut B.S."/>
            <person name="Lysak M.A."/>
            <person name="Jenkins J."/>
            <person name="Grimwood J."/>
            <person name="Chapman J."/>
            <person name="Prochnik S."/>
            <person name="Shu S."/>
            <person name="Rokhsar D."/>
            <person name="Schmutz J."/>
            <person name="Weigel D."/>
            <person name="Wright S.I."/>
        </authorList>
    </citation>
    <scope>NUCLEOTIDE SEQUENCE [LARGE SCALE GENOMIC DNA]</scope>
    <source>
        <strain evidence="5">cv. Monte Gargano</strain>
    </source>
</reference>
<dbReference type="KEGG" id="crb:17881225"/>
<gene>
    <name evidence="4" type="ORF">CARUB_v100032511mg</name>
</gene>
<organism evidence="4 5">
    <name type="scientific">Capsella rubella</name>
    <dbReference type="NCBI Taxonomy" id="81985"/>
    <lineage>
        <taxon>Eukaryota</taxon>
        <taxon>Viridiplantae</taxon>
        <taxon>Streptophyta</taxon>
        <taxon>Embryophyta</taxon>
        <taxon>Tracheophyta</taxon>
        <taxon>Spermatophyta</taxon>
        <taxon>Magnoliopsida</taxon>
        <taxon>eudicotyledons</taxon>
        <taxon>Gunneridae</taxon>
        <taxon>Pentapetalae</taxon>
        <taxon>rosids</taxon>
        <taxon>malvids</taxon>
        <taxon>Brassicales</taxon>
        <taxon>Brassicaceae</taxon>
        <taxon>Camelineae</taxon>
        <taxon>Capsella</taxon>
    </lineage>
</organism>
<evidence type="ECO:0000313" key="4">
    <source>
        <dbReference type="EMBL" id="EOA23145.1"/>
    </source>
</evidence>
<dbReference type="STRING" id="81985.R0HDN2"/>